<dbReference type="EMBL" id="CP000805">
    <property type="protein sequence ID" value="ACD70693.1"/>
    <property type="molecule type" value="Genomic_DNA"/>
</dbReference>
<organism evidence="1 2">
    <name type="scientific">Treponema pallidum subsp. pallidum (strain SS14)</name>
    <dbReference type="NCBI Taxonomy" id="455434"/>
    <lineage>
        <taxon>Bacteria</taxon>
        <taxon>Pseudomonadati</taxon>
        <taxon>Spirochaetota</taxon>
        <taxon>Spirochaetia</taxon>
        <taxon>Spirochaetales</taxon>
        <taxon>Treponemataceae</taxon>
        <taxon>Treponema</taxon>
    </lineage>
</organism>
<reference evidence="1 2" key="1">
    <citation type="journal article" date="2008" name="BMC Microbiol.">
        <title>Complete genome sequence of Treponema pallidum ssp. pallidum strain SS14 determined with oligonucleotide arrays.</title>
        <authorList>
            <person name="Matejkova P."/>
            <person name="Strouhal M."/>
            <person name="Smajs D."/>
            <person name="Norris S.J."/>
            <person name="Palzkill T."/>
            <person name="Petrosino J.F."/>
            <person name="Sodergren E."/>
            <person name="Norton J.E."/>
            <person name="Singh J."/>
            <person name="Richmond T.A."/>
            <person name="Molla M.N."/>
            <person name="Albert T.J."/>
            <person name="Weinstock G.M."/>
        </authorList>
    </citation>
    <scope>NUCLEOTIDE SEQUENCE [LARGE SCALE GENOMIC DNA]</scope>
    <source>
        <strain evidence="1 2">SS14</strain>
    </source>
</reference>
<dbReference type="AlphaFoldDB" id="A0A0H3BK58"/>
<sequence length="41" mass="4905">MVRVQRRVLKNFMRVVGVDKGYRLWVEWLSCVCCGYVVRAE</sequence>
<gene>
    <name evidence="1" type="ordered locus">TPASS_0266</name>
</gene>
<evidence type="ECO:0000313" key="2">
    <source>
        <dbReference type="Proteomes" id="UP000001202"/>
    </source>
</evidence>
<proteinExistence type="predicted"/>
<name>A0A0H3BK58_TREPS</name>
<accession>A0A0H3BK58</accession>
<dbReference type="Proteomes" id="UP000001202">
    <property type="component" value="Chromosome"/>
</dbReference>
<dbReference type="KEGG" id="tpp:TPASS_0266"/>
<evidence type="ECO:0000313" key="1">
    <source>
        <dbReference type="EMBL" id="ACD70693.1"/>
    </source>
</evidence>
<protein>
    <submittedName>
        <fullName evidence="1">Uncharacterized protein</fullName>
    </submittedName>
</protein>